<proteinExistence type="predicted"/>
<protein>
    <submittedName>
        <fullName evidence="1">Uncharacterized protein</fullName>
    </submittedName>
</protein>
<gene>
    <name evidence="1" type="ORF">pdam_00017507</name>
</gene>
<organism evidence="1 2">
    <name type="scientific">Pocillopora damicornis</name>
    <name type="common">Cauliflower coral</name>
    <name type="synonym">Millepora damicornis</name>
    <dbReference type="NCBI Taxonomy" id="46731"/>
    <lineage>
        <taxon>Eukaryota</taxon>
        <taxon>Metazoa</taxon>
        <taxon>Cnidaria</taxon>
        <taxon>Anthozoa</taxon>
        <taxon>Hexacorallia</taxon>
        <taxon>Scleractinia</taxon>
        <taxon>Astrocoeniina</taxon>
        <taxon>Pocilloporidae</taxon>
        <taxon>Pocillopora</taxon>
    </lineage>
</organism>
<comment type="caution">
    <text evidence="1">The sequence shown here is derived from an EMBL/GenBank/DDBJ whole genome shotgun (WGS) entry which is preliminary data.</text>
</comment>
<dbReference type="EMBL" id="RCHS01003655">
    <property type="protein sequence ID" value="RMX40373.1"/>
    <property type="molecule type" value="Genomic_DNA"/>
</dbReference>
<accession>A0A3M6TG58</accession>
<keyword evidence="2" id="KW-1185">Reference proteome</keyword>
<dbReference type="Proteomes" id="UP000275408">
    <property type="component" value="Unassembled WGS sequence"/>
</dbReference>
<evidence type="ECO:0000313" key="1">
    <source>
        <dbReference type="EMBL" id="RMX40373.1"/>
    </source>
</evidence>
<evidence type="ECO:0000313" key="2">
    <source>
        <dbReference type="Proteomes" id="UP000275408"/>
    </source>
</evidence>
<name>A0A3M6TG58_POCDA</name>
<sequence>MKEYAKFTPISNSLDTHGVCWLFGRECFNNQSANKTRKKAENLSHIGHKALKNVPASGLSCSYDNLRRILFSEVEVDFPSHSSQPSLAFLLSKLVVHSM</sequence>
<reference evidence="1 2" key="1">
    <citation type="journal article" date="2018" name="Sci. Rep.">
        <title>Comparative analysis of the Pocillopora damicornis genome highlights role of immune system in coral evolution.</title>
        <authorList>
            <person name="Cunning R."/>
            <person name="Bay R.A."/>
            <person name="Gillette P."/>
            <person name="Baker A.C."/>
            <person name="Traylor-Knowles N."/>
        </authorList>
    </citation>
    <scope>NUCLEOTIDE SEQUENCE [LARGE SCALE GENOMIC DNA]</scope>
    <source>
        <strain evidence="1">RSMAS</strain>
        <tissue evidence="1">Whole animal</tissue>
    </source>
</reference>
<dbReference type="AlphaFoldDB" id="A0A3M6TG58"/>